<keyword evidence="2" id="KW-0378">Hydrolase</keyword>
<evidence type="ECO:0000256" key="3">
    <source>
        <dbReference type="ARBA" id="ARBA00023134"/>
    </source>
</evidence>
<dbReference type="Gene3D" id="3.40.50.300">
    <property type="entry name" value="P-loop containing nucleotide triphosphate hydrolases"/>
    <property type="match status" value="1"/>
</dbReference>
<keyword evidence="1" id="KW-0547">Nucleotide-binding</keyword>
<feature type="domain" description="GB1/RHD3-type G" evidence="6">
    <location>
        <begin position="1"/>
        <end position="47"/>
    </location>
</feature>
<gene>
    <name evidence="7" type="ORF">H671_1g3151</name>
</gene>
<dbReference type="GO" id="GO:0003924">
    <property type="term" value="F:GTPase activity"/>
    <property type="evidence" value="ECO:0007669"/>
    <property type="project" value="InterPro"/>
</dbReference>
<dbReference type="Pfam" id="PF02263">
    <property type="entry name" value="GBP"/>
    <property type="match status" value="1"/>
</dbReference>
<dbReference type="InterPro" id="IPR027417">
    <property type="entry name" value="P-loop_NTPase"/>
</dbReference>
<dbReference type="GO" id="GO:0005525">
    <property type="term" value="F:GTP binding"/>
    <property type="evidence" value="ECO:0007669"/>
    <property type="project" value="UniProtKB-KW"/>
</dbReference>
<evidence type="ECO:0000256" key="2">
    <source>
        <dbReference type="ARBA" id="ARBA00022801"/>
    </source>
</evidence>
<accession>A0A061IKY6</accession>
<dbReference type="Proteomes" id="UP000030759">
    <property type="component" value="Unassembled WGS sequence"/>
</dbReference>
<feature type="coiled-coil region" evidence="5">
    <location>
        <begin position="117"/>
        <end position="159"/>
    </location>
</feature>
<dbReference type="AlphaFoldDB" id="A0A061IKY6"/>
<reference evidence="8" key="1">
    <citation type="journal article" date="2013" name="Nat. Biotechnol.">
        <title>Chinese hamster genome sequenced from sorted chromosomes.</title>
        <authorList>
            <person name="Brinkrolf K."/>
            <person name="Rupp O."/>
            <person name="Laux H."/>
            <person name="Kollin F."/>
            <person name="Ernst W."/>
            <person name="Linke B."/>
            <person name="Kofler R."/>
            <person name="Romand S."/>
            <person name="Hesse F."/>
            <person name="Budach W.E."/>
            <person name="Galosy S."/>
            <person name="Muller D."/>
            <person name="Noll T."/>
            <person name="Wienberg J."/>
            <person name="Jostock T."/>
            <person name="Leonard M."/>
            <person name="Grillari J."/>
            <person name="Tauch A."/>
            <person name="Goesmann A."/>
            <person name="Helk B."/>
            <person name="Mott J.E."/>
            <person name="Puhler A."/>
            <person name="Borth N."/>
        </authorList>
    </citation>
    <scope>NUCLEOTIDE SEQUENCE [LARGE SCALE GENOMIC DNA]</scope>
    <source>
        <strain evidence="8">17A/GY</strain>
    </source>
</reference>
<evidence type="ECO:0000313" key="7">
    <source>
        <dbReference type="EMBL" id="ERE88318.1"/>
    </source>
</evidence>
<dbReference type="Pfam" id="PF02841">
    <property type="entry name" value="GBP_C"/>
    <property type="match status" value="1"/>
</dbReference>
<evidence type="ECO:0000256" key="5">
    <source>
        <dbReference type="SAM" id="Coils"/>
    </source>
</evidence>
<feature type="non-terminal residue" evidence="7">
    <location>
        <position position="1"/>
    </location>
</feature>
<dbReference type="SUPFAM" id="SSF48340">
    <property type="entry name" value="Interferon-induced guanylate-binding protein 1 (GBP1), C-terminal domain"/>
    <property type="match status" value="1"/>
</dbReference>
<proteinExistence type="inferred from homology"/>
<organism evidence="7 8">
    <name type="scientific">Cricetulus griseus</name>
    <name type="common">Chinese hamster</name>
    <name type="synonym">Cricetulus barabensis griseus</name>
    <dbReference type="NCBI Taxonomy" id="10029"/>
    <lineage>
        <taxon>Eukaryota</taxon>
        <taxon>Metazoa</taxon>
        <taxon>Chordata</taxon>
        <taxon>Craniata</taxon>
        <taxon>Vertebrata</taxon>
        <taxon>Euteleostomi</taxon>
        <taxon>Mammalia</taxon>
        <taxon>Eutheria</taxon>
        <taxon>Euarchontoglires</taxon>
        <taxon>Glires</taxon>
        <taxon>Rodentia</taxon>
        <taxon>Myomorpha</taxon>
        <taxon>Muroidea</taxon>
        <taxon>Cricetidae</taxon>
        <taxon>Cricetinae</taxon>
        <taxon>Cricetulus</taxon>
    </lineage>
</organism>
<dbReference type="PROSITE" id="PS51715">
    <property type="entry name" value="G_GB1_RHD3"/>
    <property type="match status" value="1"/>
</dbReference>
<comment type="similarity">
    <text evidence="4">Belongs to the TRAFAC class dynamin-like GTPase superfamily. GB1/RHD3 GTPase family.</text>
</comment>
<dbReference type="EMBL" id="KE666065">
    <property type="protein sequence ID" value="ERE88318.1"/>
    <property type="molecule type" value="Genomic_DNA"/>
</dbReference>
<protein>
    <submittedName>
        <fullName evidence="7">Guanylate-binding protein 4</fullName>
    </submittedName>
</protein>
<sequence length="240" mass="27721">FSLGSTVQSHTKGIWMWCVPHPQKPDHTLILLDIEGLGDIDKKKCFAFYLPTEWKRLSELENLHDDELDSDFVQQETEFCSFIFSSSKAKALPGGIEINGALEQAKAESAQAAVKILKEMEEKHLQMMKEKERCHQERVGQLTEEMERERAQIVEEQEGILAHKLQVQCNWIYIEVLIHFVYDNRYGYICHSSTFSSPVMPAPFVEDAFYFPLYDFGFFLKNQVFPRKPPLTSIPPALTD</sequence>
<dbReference type="InterPro" id="IPR030386">
    <property type="entry name" value="G_GB1_RHD3_dom"/>
</dbReference>
<dbReference type="InterPro" id="IPR003191">
    <property type="entry name" value="Guanylate-bd/ATL_C"/>
</dbReference>
<dbReference type="Gene3D" id="1.20.1000.10">
    <property type="entry name" value="Guanylate-binding protein, C-terminal domain"/>
    <property type="match status" value="1"/>
</dbReference>
<dbReference type="InterPro" id="IPR036543">
    <property type="entry name" value="Guanylate-bd_C_sf"/>
</dbReference>
<dbReference type="SUPFAM" id="SSF52540">
    <property type="entry name" value="P-loop containing nucleoside triphosphate hydrolases"/>
    <property type="match status" value="1"/>
</dbReference>
<evidence type="ECO:0000256" key="4">
    <source>
        <dbReference type="PROSITE-ProRule" id="PRU01052"/>
    </source>
</evidence>
<dbReference type="PANTHER" id="PTHR10751">
    <property type="entry name" value="GUANYLATE BINDING PROTEIN"/>
    <property type="match status" value="1"/>
</dbReference>
<keyword evidence="5" id="KW-0175">Coiled coil</keyword>
<dbReference type="InterPro" id="IPR015894">
    <property type="entry name" value="Guanylate-bd_N"/>
</dbReference>
<dbReference type="GO" id="GO:0071346">
    <property type="term" value="P:cellular response to type II interferon"/>
    <property type="evidence" value="ECO:0007669"/>
    <property type="project" value="UniProtKB-ARBA"/>
</dbReference>
<evidence type="ECO:0000256" key="1">
    <source>
        <dbReference type="ARBA" id="ARBA00022741"/>
    </source>
</evidence>
<evidence type="ECO:0000259" key="6">
    <source>
        <dbReference type="PROSITE" id="PS51715"/>
    </source>
</evidence>
<name>A0A061IKY6_CRIGR</name>
<keyword evidence="3" id="KW-0342">GTP-binding</keyword>
<evidence type="ECO:0000313" key="8">
    <source>
        <dbReference type="Proteomes" id="UP000030759"/>
    </source>
</evidence>